<proteinExistence type="predicted"/>
<name>A0A0F9TIN1_9ZZZZ</name>
<accession>A0A0F9TIN1</accession>
<sequence length="156" mass="17184">MKSGKCAICEKESKGLWLLNLAQIDSLKLIEGKNVRQSVCENCAGKINEVVSVLNKADITSMKKAFDKAGVKPTDNKKGRPVATKPNGNHPKSDIQNDFLSKIINDNSLVQLDAVEGIGWRGFIKKYDNFSIIVEGESGDREELIFKHAVKSIKPV</sequence>
<dbReference type="InterPro" id="IPR010920">
    <property type="entry name" value="LSM_dom_sf"/>
</dbReference>
<dbReference type="GO" id="GO:0006355">
    <property type="term" value="P:regulation of DNA-templated transcription"/>
    <property type="evidence" value="ECO:0007669"/>
    <property type="project" value="InterPro"/>
</dbReference>
<dbReference type="SUPFAM" id="SSF50182">
    <property type="entry name" value="Sm-like ribonucleoproteins"/>
    <property type="match status" value="1"/>
</dbReference>
<dbReference type="AlphaFoldDB" id="A0A0F9TIN1"/>
<feature type="compositionally biased region" description="Basic and acidic residues" evidence="1">
    <location>
        <begin position="69"/>
        <end position="78"/>
    </location>
</feature>
<dbReference type="InterPro" id="IPR005001">
    <property type="entry name" value="Hfq"/>
</dbReference>
<protein>
    <submittedName>
        <fullName evidence="2">Uncharacterized protein</fullName>
    </submittedName>
</protein>
<organism evidence="2">
    <name type="scientific">marine sediment metagenome</name>
    <dbReference type="NCBI Taxonomy" id="412755"/>
    <lineage>
        <taxon>unclassified sequences</taxon>
        <taxon>metagenomes</taxon>
        <taxon>ecological metagenomes</taxon>
    </lineage>
</organism>
<dbReference type="Gene3D" id="2.30.30.100">
    <property type="match status" value="1"/>
</dbReference>
<comment type="caution">
    <text evidence="2">The sequence shown here is derived from an EMBL/GenBank/DDBJ whole genome shotgun (WGS) entry which is preliminary data.</text>
</comment>
<dbReference type="EMBL" id="LAZR01001201">
    <property type="protein sequence ID" value="KKN48816.1"/>
    <property type="molecule type" value="Genomic_DNA"/>
</dbReference>
<feature type="region of interest" description="Disordered" evidence="1">
    <location>
        <begin position="69"/>
        <end position="92"/>
    </location>
</feature>
<dbReference type="GO" id="GO:0003723">
    <property type="term" value="F:RNA binding"/>
    <property type="evidence" value="ECO:0007669"/>
    <property type="project" value="InterPro"/>
</dbReference>
<dbReference type="Pfam" id="PF17209">
    <property type="entry name" value="Hfq"/>
    <property type="match status" value="1"/>
</dbReference>
<evidence type="ECO:0000256" key="1">
    <source>
        <dbReference type="SAM" id="MobiDB-lite"/>
    </source>
</evidence>
<gene>
    <name evidence="2" type="ORF">LCGC14_0648930</name>
</gene>
<evidence type="ECO:0000313" key="2">
    <source>
        <dbReference type="EMBL" id="KKN48816.1"/>
    </source>
</evidence>
<reference evidence="2" key="1">
    <citation type="journal article" date="2015" name="Nature">
        <title>Complex archaea that bridge the gap between prokaryotes and eukaryotes.</title>
        <authorList>
            <person name="Spang A."/>
            <person name="Saw J.H."/>
            <person name="Jorgensen S.L."/>
            <person name="Zaremba-Niedzwiedzka K."/>
            <person name="Martijn J."/>
            <person name="Lind A.E."/>
            <person name="van Eijk R."/>
            <person name="Schleper C."/>
            <person name="Guy L."/>
            <person name="Ettema T.J."/>
        </authorList>
    </citation>
    <scope>NUCLEOTIDE SEQUENCE</scope>
</reference>